<evidence type="ECO:0000313" key="22">
    <source>
        <dbReference type="Proteomes" id="UP000520156"/>
    </source>
</evidence>
<dbReference type="PANTHER" id="PTHR11728:SF1">
    <property type="entry name" value="GLYCEROL-3-PHOSPHATE DEHYDROGENASE [NAD(+)] 2, CHLOROPLASTIC"/>
    <property type="match status" value="1"/>
</dbReference>
<comment type="caution">
    <text evidence="21">The sequence shown here is derived from an EMBL/GenBank/DDBJ whole genome shotgun (WGS) entry which is preliminary data.</text>
</comment>
<feature type="binding site" evidence="14">
    <location>
        <position position="35"/>
    </location>
    <ligand>
        <name>NADPH</name>
        <dbReference type="ChEBI" id="CHEBI:57783"/>
    </ligand>
</feature>
<dbReference type="InterPro" id="IPR011128">
    <property type="entry name" value="G3P_DH_NAD-dep_N"/>
</dbReference>
<dbReference type="PRINTS" id="PR00077">
    <property type="entry name" value="GPDHDRGNASE"/>
</dbReference>
<keyword evidence="6 14" id="KW-0520">NAD</keyword>
<keyword evidence="3 14" id="KW-0547">Nucleotide-binding</keyword>
<evidence type="ECO:0000256" key="14">
    <source>
        <dbReference type="HAMAP-Rule" id="MF_00394"/>
    </source>
</evidence>
<comment type="catalytic activity">
    <reaction evidence="14">
        <text>sn-glycerol 3-phosphate + NAD(+) = dihydroxyacetone phosphate + NADH + H(+)</text>
        <dbReference type="Rhea" id="RHEA:11092"/>
        <dbReference type="ChEBI" id="CHEBI:15378"/>
        <dbReference type="ChEBI" id="CHEBI:57540"/>
        <dbReference type="ChEBI" id="CHEBI:57597"/>
        <dbReference type="ChEBI" id="CHEBI:57642"/>
        <dbReference type="ChEBI" id="CHEBI:57945"/>
        <dbReference type="EC" id="1.1.1.94"/>
    </reaction>
</comment>
<keyword evidence="7 14" id="KW-0443">Lipid metabolism</keyword>
<dbReference type="GO" id="GO:0046167">
    <property type="term" value="P:glycerol-3-phosphate biosynthetic process"/>
    <property type="evidence" value="ECO:0007669"/>
    <property type="project" value="UniProtKB-UniRule"/>
</dbReference>
<dbReference type="InterPro" id="IPR008927">
    <property type="entry name" value="6-PGluconate_DH-like_C_sf"/>
</dbReference>
<feature type="binding site" evidence="14">
    <location>
        <position position="242"/>
    </location>
    <ligand>
        <name>sn-glycerol 3-phosphate</name>
        <dbReference type="ChEBI" id="CHEBI:57597"/>
    </ligand>
</feature>
<comment type="catalytic activity">
    <reaction evidence="10">
        <text>sn-glycerol 3-phosphate + NADP(+) = dihydroxyacetone phosphate + NADPH + H(+)</text>
        <dbReference type="Rhea" id="RHEA:11096"/>
        <dbReference type="ChEBI" id="CHEBI:15378"/>
        <dbReference type="ChEBI" id="CHEBI:57597"/>
        <dbReference type="ChEBI" id="CHEBI:57642"/>
        <dbReference type="ChEBI" id="CHEBI:57783"/>
        <dbReference type="ChEBI" id="CHEBI:58349"/>
        <dbReference type="EC" id="1.1.1.94"/>
    </reaction>
    <physiologicalReaction direction="right-to-left" evidence="10">
        <dbReference type="Rhea" id="RHEA:11098"/>
    </physiologicalReaction>
</comment>
<dbReference type="Proteomes" id="UP000520156">
    <property type="component" value="Unassembled WGS sequence"/>
</dbReference>
<dbReference type="SUPFAM" id="SSF48179">
    <property type="entry name" value="6-phosphogluconate dehydrogenase C-terminal domain-like"/>
    <property type="match status" value="1"/>
</dbReference>
<dbReference type="GO" id="GO:0006650">
    <property type="term" value="P:glycerophospholipid metabolic process"/>
    <property type="evidence" value="ECO:0007669"/>
    <property type="project" value="UniProtKB-UniRule"/>
</dbReference>
<feature type="binding site" evidence="14">
    <location>
        <position position="15"/>
    </location>
    <ligand>
        <name>NADPH</name>
        <dbReference type="ChEBI" id="CHEBI:57783"/>
    </ligand>
</feature>
<evidence type="ECO:0000256" key="5">
    <source>
        <dbReference type="ARBA" id="ARBA00023002"/>
    </source>
</evidence>
<dbReference type="NCBIfam" id="NF000940">
    <property type="entry name" value="PRK00094.1-2"/>
    <property type="match status" value="1"/>
</dbReference>
<keyword evidence="22" id="KW-1185">Reference proteome</keyword>
<dbReference type="InterPro" id="IPR006109">
    <property type="entry name" value="G3P_DH_NAD-dep_C"/>
</dbReference>
<feature type="binding site" evidence="14">
    <location>
        <position position="279"/>
    </location>
    <ligand>
        <name>NADPH</name>
        <dbReference type="ChEBI" id="CHEBI:57783"/>
    </ligand>
</feature>
<name>A0A7X1FAL2_9SPHN</name>
<organism evidence="21 22">
    <name type="scientific">Novosphingobium aerophilum</name>
    <dbReference type="NCBI Taxonomy" id="2839843"/>
    <lineage>
        <taxon>Bacteria</taxon>
        <taxon>Pseudomonadati</taxon>
        <taxon>Pseudomonadota</taxon>
        <taxon>Alphaproteobacteria</taxon>
        <taxon>Sphingomonadales</taxon>
        <taxon>Sphingomonadaceae</taxon>
        <taxon>Novosphingobium</taxon>
    </lineage>
</organism>
<protein>
    <recommendedName>
        <fullName evidence="12 14">Glycerol-3-phosphate dehydrogenase [NAD(P)+]</fullName>
        <ecNumber evidence="11 14">1.1.1.94</ecNumber>
    </recommendedName>
    <alternativeName>
        <fullName evidence="14">NAD(P)(+)-dependent glycerol-3-phosphate dehydrogenase</fullName>
    </alternativeName>
    <alternativeName>
        <fullName evidence="13 14">NAD(P)H-dependent dihydroxyacetone-phosphate reductase</fullName>
    </alternativeName>
</protein>
<dbReference type="AlphaFoldDB" id="A0A7X1FAL2"/>
<evidence type="ECO:0000256" key="1">
    <source>
        <dbReference type="ARBA" id="ARBA00011009"/>
    </source>
</evidence>
<feature type="binding site" evidence="14">
    <location>
        <position position="253"/>
    </location>
    <ligand>
        <name>sn-glycerol 3-phosphate</name>
        <dbReference type="ChEBI" id="CHEBI:57597"/>
    </ligand>
</feature>
<comment type="similarity">
    <text evidence="1 14 18">Belongs to the NAD-dependent glycerol-3-phosphate dehydrogenase family.</text>
</comment>
<dbReference type="FunFam" id="1.10.1040.10:FF:000001">
    <property type="entry name" value="Glycerol-3-phosphate dehydrogenase [NAD(P)+]"/>
    <property type="match status" value="1"/>
</dbReference>
<sequence>MSGAAVIGVVGAGAWGTALAQVLASDGSPVLLWAREPELVSEINATRRNRLFLPGAELAPGIAATGTLADLASCAALLVVVPAQFLARVLADLPAGPRDLVLCAKGIEAGSGRLMAEVAAAAVPGAELAVLSGPTFAHEVAAGLPTAVTLACGGGEAQWQRLAPLISRKTLRPYYSDDLIGAEIGGAVKNVLAIACGVVEGLGLGQNARAALIARGYAEMLRFGLARGARAETLAGLCGLGDLVLTCSSASSRNFTLGQALGQGQSAAEALAGKASVAEGASTAPVLAELAARDGIAMPIATAVHRLLAGELSAAEAAAELLARPLRAEQGGSP</sequence>
<dbReference type="SUPFAM" id="SSF51735">
    <property type="entry name" value="NAD(P)-binding Rossmann-fold domains"/>
    <property type="match status" value="1"/>
</dbReference>
<dbReference type="InterPro" id="IPR036291">
    <property type="entry name" value="NAD(P)-bd_dom_sf"/>
</dbReference>
<comment type="caution">
    <text evidence="14">Lacks conserved residue(s) required for the propagation of feature annotation.</text>
</comment>
<evidence type="ECO:0000259" key="19">
    <source>
        <dbReference type="Pfam" id="PF01210"/>
    </source>
</evidence>
<evidence type="ECO:0000256" key="15">
    <source>
        <dbReference type="PIRSR" id="PIRSR000114-1"/>
    </source>
</evidence>
<evidence type="ECO:0000259" key="20">
    <source>
        <dbReference type="Pfam" id="PF07479"/>
    </source>
</evidence>
<feature type="binding site" evidence="17">
    <location>
        <position position="137"/>
    </location>
    <ligand>
        <name>NAD(+)</name>
        <dbReference type="ChEBI" id="CHEBI:57540"/>
    </ligand>
</feature>
<dbReference type="GO" id="GO:0047952">
    <property type="term" value="F:glycerol-3-phosphate dehydrogenase [NAD(P)+] activity"/>
    <property type="evidence" value="ECO:0007669"/>
    <property type="project" value="UniProtKB-UniRule"/>
</dbReference>
<keyword evidence="5 14" id="KW-0560">Oxidoreductase</keyword>
<feature type="binding site" evidence="14">
    <location>
        <position position="253"/>
    </location>
    <ligand>
        <name>NADPH</name>
        <dbReference type="ChEBI" id="CHEBI:57783"/>
    </ligand>
</feature>
<feature type="binding site" evidence="14">
    <location>
        <position position="105"/>
    </location>
    <ligand>
        <name>NADPH</name>
        <dbReference type="ChEBI" id="CHEBI:57783"/>
    </ligand>
</feature>
<evidence type="ECO:0000256" key="18">
    <source>
        <dbReference type="RuleBase" id="RU000437"/>
    </source>
</evidence>
<feature type="binding site" evidence="17">
    <location>
        <begin position="11"/>
        <end position="16"/>
    </location>
    <ligand>
        <name>NAD(+)</name>
        <dbReference type="ChEBI" id="CHEBI:57540"/>
    </ligand>
</feature>
<evidence type="ECO:0000256" key="13">
    <source>
        <dbReference type="ARBA" id="ARBA00080511"/>
    </source>
</evidence>
<dbReference type="GO" id="GO:0005975">
    <property type="term" value="P:carbohydrate metabolic process"/>
    <property type="evidence" value="ECO:0007669"/>
    <property type="project" value="InterPro"/>
</dbReference>
<comment type="subcellular location">
    <subcellularLocation>
        <location evidence="14">Cytoplasm</location>
    </subcellularLocation>
</comment>
<feature type="binding site" evidence="16">
    <location>
        <position position="105"/>
    </location>
    <ligand>
        <name>substrate</name>
    </ligand>
</feature>
<dbReference type="Gene3D" id="3.40.50.720">
    <property type="entry name" value="NAD(P)-binding Rossmann-like Domain"/>
    <property type="match status" value="1"/>
</dbReference>
<feature type="binding site" evidence="14">
    <location>
        <position position="137"/>
    </location>
    <ligand>
        <name>NADPH</name>
        <dbReference type="ChEBI" id="CHEBI:57783"/>
    </ligand>
</feature>
<keyword evidence="8 14" id="KW-0594">Phospholipid biosynthesis</keyword>
<evidence type="ECO:0000256" key="2">
    <source>
        <dbReference type="ARBA" id="ARBA00022516"/>
    </source>
</evidence>
<reference evidence="21 22" key="1">
    <citation type="submission" date="2020-08" db="EMBL/GenBank/DDBJ databases">
        <title>The genome sequence of Novosphingobium flavum 4Y4.</title>
        <authorList>
            <person name="Liu Y."/>
        </authorList>
    </citation>
    <scope>NUCLEOTIDE SEQUENCE [LARGE SCALE GENOMIC DNA]</scope>
    <source>
        <strain evidence="21 22">4Y4</strain>
    </source>
</reference>
<feature type="binding site" evidence="14">
    <location>
        <position position="252"/>
    </location>
    <ligand>
        <name>sn-glycerol 3-phosphate</name>
        <dbReference type="ChEBI" id="CHEBI:57597"/>
    </ligand>
</feature>
<keyword evidence="4 14" id="KW-0521">NADP</keyword>
<keyword evidence="9 14" id="KW-1208">Phospholipid metabolism</keyword>
<dbReference type="EMBL" id="JACLAU010000032">
    <property type="protein sequence ID" value="MBC2653024.1"/>
    <property type="molecule type" value="Genomic_DNA"/>
</dbReference>
<dbReference type="GO" id="GO:0005829">
    <property type="term" value="C:cytosol"/>
    <property type="evidence" value="ECO:0007669"/>
    <property type="project" value="TreeGrafter"/>
</dbReference>
<dbReference type="InterPro" id="IPR013328">
    <property type="entry name" value="6PGD_dom2"/>
</dbReference>
<feature type="binding site" evidence="14">
    <location>
        <position position="254"/>
    </location>
    <ligand>
        <name>sn-glycerol 3-phosphate</name>
        <dbReference type="ChEBI" id="CHEBI:57597"/>
    </ligand>
</feature>
<feature type="binding site" evidence="17">
    <location>
        <position position="85"/>
    </location>
    <ligand>
        <name>NAD(+)</name>
        <dbReference type="ChEBI" id="CHEBI:57540"/>
    </ligand>
</feature>
<dbReference type="PROSITE" id="PS00957">
    <property type="entry name" value="NAD_G3PDH"/>
    <property type="match status" value="1"/>
</dbReference>
<feature type="active site" description="Proton acceptor" evidence="14 15">
    <location>
        <position position="189"/>
    </location>
</feature>
<evidence type="ECO:0000256" key="10">
    <source>
        <dbReference type="ARBA" id="ARBA00052716"/>
    </source>
</evidence>
<feature type="binding site" evidence="16">
    <location>
        <begin position="253"/>
        <end position="254"/>
    </location>
    <ligand>
        <name>substrate</name>
    </ligand>
</feature>
<dbReference type="RefSeq" id="WP_185684410.1">
    <property type="nucleotide sequence ID" value="NZ_JACLAU010000032.1"/>
</dbReference>
<gene>
    <name evidence="14" type="primary">gpsA</name>
    <name evidence="21" type="ORF">H7F49_15105</name>
</gene>
<evidence type="ECO:0000256" key="6">
    <source>
        <dbReference type="ARBA" id="ARBA00023027"/>
    </source>
</evidence>
<comment type="pathway">
    <text evidence="14">Membrane lipid metabolism; glycerophospholipid metabolism.</text>
</comment>
<keyword evidence="14" id="KW-0963">Cytoplasm</keyword>
<dbReference type="PIRSF" id="PIRSF000114">
    <property type="entry name" value="Glycerol-3-P_dh"/>
    <property type="match status" value="1"/>
</dbReference>
<dbReference type="NCBIfam" id="NF000942">
    <property type="entry name" value="PRK00094.1-4"/>
    <property type="match status" value="1"/>
</dbReference>
<proteinExistence type="inferred from homology"/>
<evidence type="ECO:0000313" key="21">
    <source>
        <dbReference type="EMBL" id="MBC2653024.1"/>
    </source>
</evidence>
<dbReference type="GO" id="GO:0046168">
    <property type="term" value="P:glycerol-3-phosphate catabolic process"/>
    <property type="evidence" value="ECO:0007669"/>
    <property type="project" value="InterPro"/>
</dbReference>
<dbReference type="GO" id="GO:0008654">
    <property type="term" value="P:phospholipid biosynthetic process"/>
    <property type="evidence" value="ECO:0007669"/>
    <property type="project" value="UniProtKB-KW"/>
</dbReference>
<dbReference type="Pfam" id="PF01210">
    <property type="entry name" value="NAD_Gly3P_dh_N"/>
    <property type="match status" value="1"/>
</dbReference>
<feature type="binding site" evidence="14">
    <location>
        <position position="189"/>
    </location>
    <ligand>
        <name>sn-glycerol 3-phosphate</name>
        <dbReference type="ChEBI" id="CHEBI:57597"/>
    </ligand>
</feature>
<keyword evidence="2 14" id="KW-0444">Lipid biosynthesis</keyword>
<evidence type="ECO:0000256" key="7">
    <source>
        <dbReference type="ARBA" id="ARBA00023098"/>
    </source>
</evidence>
<evidence type="ECO:0000256" key="3">
    <source>
        <dbReference type="ARBA" id="ARBA00022741"/>
    </source>
</evidence>
<dbReference type="FunFam" id="3.40.50.720:FF:000019">
    <property type="entry name" value="Glycerol-3-phosphate dehydrogenase [NAD(P)+]"/>
    <property type="match status" value="1"/>
</dbReference>
<evidence type="ECO:0000256" key="9">
    <source>
        <dbReference type="ARBA" id="ARBA00023264"/>
    </source>
</evidence>
<dbReference type="GO" id="GO:0051287">
    <property type="term" value="F:NAD binding"/>
    <property type="evidence" value="ECO:0007669"/>
    <property type="project" value="InterPro"/>
</dbReference>
<feature type="binding site" evidence="14">
    <location>
        <position position="133"/>
    </location>
    <ligand>
        <name>sn-glycerol 3-phosphate</name>
        <dbReference type="ChEBI" id="CHEBI:57597"/>
    </ligand>
</feature>
<evidence type="ECO:0000256" key="4">
    <source>
        <dbReference type="ARBA" id="ARBA00022857"/>
    </source>
</evidence>
<comment type="function">
    <text evidence="14">Catalyzes the reduction of the glycolytic intermediate dihydroxyacetone phosphate (DHAP) to sn-glycerol 3-phosphate (G3P), the key precursor for phospholipid synthesis.</text>
</comment>
<dbReference type="EC" id="1.1.1.94" evidence="11 14"/>
<feature type="domain" description="Glycerol-3-phosphate dehydrogenase NAD-dependent N-terminal" evidence="19">
    <location>
        <begin position="7"/>
        <end position="152"/>
    </location>
</feature>
<evidence type="ECO:0000256" key="11">
    <source>
        <dbReference type="ARBA" id="ARBA00066687"/>
    </source>
</evidence>
<dbReference type="InterPro" id="IPR006168">
    <property type="entry name" value="G3P_DH_NAD-dep"/>
</dbReference>
<dbReference type="Gene3D" id="1.10.1040.10">
    <property type="entry name" value="N-(1-d-carboxylethyl)-l-norvaline Dehydrogenase, domain 2"/>
    <property type="match status" value="1"/>
</dbReference>
<feature type="binding site" evidence="14">
    <location>
        <position position="277"/>
    </location>
    <ligand>
        <name>NADPH</name>
        <dbReference type="ChEBI" id="CHEBI:57783"/>
    </ligand>
</feature>
<dbReference type="Pfam" id="PF07479">
    <property type="entry name" value="NAD_Gly3P_dh_C"/>
    <property type="match status" value="1"/>
</dbReference>
<dbReference type="PANTHER" id="PTHR11728">
    <property type="entry name" value="GLYCEROL-3-PHOSPHATE DEHYDROGENASE"/>
    <property type="match status" value="1"/>
</dbReference>
<accession>A0A7X1FAL2</accession>
<feature type="domain" description="Glycerol-3-phosphate dehydrogenase NAD-dependent C-terminal" evidence="20">
    <location>
        <begin position="178"/>
        <end position="317"/>
    </location>
</feature>
<feature type="binding site" evidence="14">
    <location>
        <position position="135"/>
    </location>
    <ligand>
        <name>sn-glycerol 3-phosphate</name>
        <dbReference type="ChEBI" id="CHEBI:57597"/>
    </ligand>
</feature>
<evidence type="ECO:0000256" key="12">
    <source>
        <dbReference type="ARBA" id="ARBA00069372"/>
    </source>
</evidence>
<evidence type="ECO:0000256" key="8">
    <source>
        <dbReference type="ARBA" id="ARBA00023209"/>
    </source>
</evidence>
<dbReference type="HAMAP" id="MF_00394">
    <property type="entry name" value="NAD_Glyc3P_dehydrog"/>
    <property type="match status" value="1"/>
</dbReference>
<evidence type="ECO:0000256" key="16">
    <source>
        <dbReference type="PIRSR" id="PIRSR000114-2"/>
    </source>
</evidence>
<dbReference type="UniPathway" id="UPA00940"/>
<feature type="binding site" evidence="17">
    <location>
        <position position="253"/>
    </location>
    <ligand>
        <name>NAD(+)</name>
        <dbReference type="ChEBI" id="CHEBI:57540"/>
    </ligand>
</feature>
<feature type="binding site" evidence="14">
    <location>
        <position position="105"/>
    </location>
    <ligand>
        <name>sn-glycerol 3-phosphate</name>
        <dbReference type="ChEBI" id="CHEBI:57597"/>
    </ligand>
</feature>
<evidence type="ECO:0000256" key="17">
    <source>
        <dbReference type="PIRSR" id="PIRSR000114-3"/>
    </source>
</evidence>